<gene>
    <name evidence="2" type="ORF">IAC23_05680</name>
</gene>
<evidence type="ECO:0000313" key="2">
    <source>
        <dbReference type="EMBL" id="MBO8445170.1"/>
    </source>
</evidence>
<name>A0A9D9H8P7_9BACT</name>
<proteinExistence type="predicted"/>
<feature type="chain" id="PRO_5039184096" evidence="1">
    <location>
        <begin position="18"/>
        <end position="163"/>
    </location>
</feature>
<dbReference type="InterPro" id="IPR025348">
    <property type="entry name" value="DUF4252"/>
</dbReference>
<dbReference type="AlphaFoldDB" id="A0A9D9H8P7"/>
<reference evidence="2" key="1">
    <citation type="submission" date="2020-10" db="EMBL/GenBank/DDBJ databases">
        <authorList>
            <person name="Gilroy R."/>
        </authorList>
    </citation>
    <scope>NUCLEOTIDE SEQUENCE</scope>
    <source>
        <strain evidence="2">D5-748</strain>
    </source>
</reference>
<dbReference type="PROSITE" id="PS51257">
    <property type="entry name" value="PROKAR_LIPOPROTEIN"/>
    <property type="match status" value="1"/>
</dbReference>
<keyword evidence="1" id="KW-0732">Signal</keyword>
<protein>
    <submittedName>
        <fullName evidence="2">DUF4252 domain-containing protein</fullName>
    </submittedName>
</protein>
<dbReference type="Proteomes" id="UP000823619">
    <property type="component" value="Unassembled WGS sequence"/>
</dbReference>
<evidence type="ECO:0000256" key="1">
    <source>
        <dbReference type="SAM" id="SignalP"/>
    </source>
</evidence>
<sequence length="163" mass="18140">MKKIFMAVILTAIAIGAACTDISAKKSDDSSRIIALMQKYDDENGVEAMNINGFLLGIAKAAAKNEEGSEWIKYLDRMAIFSAEEAEAGLKEKFMNELYPILESYEKIMEMKDEEDSMSIWLKMKDEETISEMVIVADSDASVIMMCGKIPLSEMGKIVADQQ</sequence>
<evidence type="ECO:0000313" key="3">
    <source>
        <dbReference type="Proteomes" id="UP000823619"/>
    </source>
</evidence>
<reference evidence="2" key="2">
    <citation type="journal article" date="2021" name="PeerJ">
        <title>Extensive microbial diversity within the chicken gut microbiome revealed by metagenomics and culture.</title>
        <authorList>
            <person name="Gilroy R."/>
            <person name="Ravi A."/>
            <person name="Getino M."/>
            <person name="Pursley I."/>
            <person name="Horton D.L."/>
            <person name="Alikhan N.F."/>
            <person name="Baker D."/>
            <person name="Gharbi K."/>
            <person name="Hall N."/>
            <person name="Watson M."/>
            <person name="Adriaenssens E.M."/>
            <person name="Foster-Nyarko E."/>
            <person name="Jarju S."/>
            <person name="Secka A."/>
            <person name="Antonio M."/>
            <person name="Oren A."/>
            <person name="Chaudhuri R.R."/>
            <person name="La Ragione R."/>
            <person name="Hildebrand F."/>
            <person name="Pallen M.J."/>
        </authorList>
    </citation>
    <scope>NUCLEOTIDE SEQUENCE</scope>
    <source>
        <strain evidence="2">D5-748</strain>
    </source>
</reference>
<dbReference type="Pfam" id="PF14060">
    <property type="entry name" value="DUF4252"/>
    <property type="match status" value="1"/>
</dbReference>
<dbReference type="EMBL" id="JADIMO010000069">
    <property type="protein sequence ID" value="MBO8445170.1"/>
    <property type="molecule type" value="Genomic_DNA"/>
</dbReference>
<comment type="caution">
    <text evidence="2">The sequence shown here is derived from an EMBL/GenBank/DDBJ whole genome shotgun (WGS) entry which is preliminary data.</text>
</comment>
<organism evidence="2 3">
    <name type="scientific">Candidatus Cryptobacteroides merdavium</name>
    <dbReference type="NCBI Taxonomy" id="2840769"/>
    <lineage>
        <taxon>Bacteria</taxon>
        <taxon>Pseudomonadati</taxon>
        <taxon>Bacteroidota</taxon>
        <taxon>Bacteroidia</taxon>
        <taxon>Bacteroidales</taxon>
        <taxon>Candidatus Cryptobacteroides</taxon>
    </lineage>
</organism>
<accession>A0A9D9H8P7</accession>
<feature type="signal peptide" evidence="1">
    <location>
        <begin position="1"/>
        <end position="17"/>
    </location>
</feature>